<comment type="caution">
    <text evidence="12">Lacks conserved residue(s) required for the propagation of feature annotation.</text>
</comment>
<gene>
    <name evidence="12" type="primary">nth</name>
    <name evidence="14" type="ORF">HNQ40_000551</name>
</gene>
<keyword evidence="8 12" id="KW-0238">DNA-binding</keyword>
<keyword evidence="15" id="KW-1185">Reference proteome</keyword>
<dbReference type="CDD" id="cd00056">
    <property type="entry name" value="ENDO3c"/>
    <property type="match status" value="1"/>
</dbReference>
<dbReference type="InterPro" id="IPR003265">
    <property type="entry name" value="HhH-GPD_domain"/>
</dbReference>
<dbReference type="FunFam" id="1.10.1670.10:FF:000001">
    <property type="entry name" value="Endonuclease III"/>
    <property type="match status" value="1"/>
</dbReference>
<dbReference type="FunFam" id="1.10.340.30:FF:000001">
    <property type="entry name" value="Endonuclease III"/>
    <property type="match status" value="1"/>
</dbReference>
<reference evidence="14 15" key="1">
    <citation type="submission" date="2020-08" db="EMBL/GenBank/DDBJ databases">
        <title>Genomic Encyclopedia of Type Strains, Phase IV (KMG-IV): sequencing the most valuable type-strain genomes for metagenomic binning, comparative biology and taxonomic classification.</title>
        <authorList>
            <person name="Goeker M."/>
        </authorList>
    </citation>
    <scope>NUCLEOTIDE SEQUENCE [LARGE SCALE GENOMIC DNA]</scope>
    <source>
        <strain evidence="14 15">DSM 103725</strain>
    </source>
</reference>
<keyword evidence="10 12" id="KW-0456">Lyase</keyword>
<dbReference type="GO" id="GO:0006285">
    <property type="term" value="P:base-excision repair, AP site formation"/>
    <property type="evidence" value="ECO:0007669"/>
    <property type="project" value="TreeGrafter"/>
</dbReference>
<keyword evidence="6" id="KW-0408">Iron</keyword>
<dbReference type="InterPro" id="IPR023170">
    <property type="entry name" value="HhH_base_excis_C"/>
</dbReference>
<dbReference type="NCBIfam" id="TIGR01083">
    <property type="entry name" value="nth"/>
    <property type="match status" value="1"/>
</dbReference>
<dbReference type="Gene3D" id="1.10.340.30">
    <property type="entry name" value="Hypothetical protein, domain 2"/>
    <property type="match status" value="1"/>
</dbReference>
<evidence type="ECO:0000313" key="15">
    <source>
        <dbReference type="Proteomes" id="UP000541810"/>
    </source>
</evidence>
<evidence type="ECO:0000256" key="11">
    <source>
        <dbReference type="ARBA" id="ARBA00023295"/>
    </source>
</evidence>
<dbReference type="InterPro" id="IPR005759">
    <property type="entry name" value="Nth"/>
</dbReference>
<dbReference type="GO" id="GO:0140078">
    <property type="term" value="F:class I DNA-(apurinic or apyrimidinic site) endonuclease activity"/>
    <property type="evidence" value="ECO:0007669"/>
    <property type="project" value="UniProtKB-EC"/>
</dbReference>
<sequence length="220" mass="24023">MPAAPKKTANEKARARRLYAKLDALYPDAKCALHFDSPFQLLVATILSAQCTDEAVNKATPALFAKYPTPAKMADAKVEDLEKLVKTCGFYRNKAKNIKAAAAGIMEDFDGEVPQTIEDLITLPGAARKTANVVLGNAFGINEGMVVDTHIGRLSVRLGFTQHDSKNAVKIEQDLMALFPRKTWTQLAHLFIAHGRAVCKAQRPACDTCPIKRSCPQKSL</sequence>
<evidence type="ECO:0000256" key="10">
    <source>
        <dbReference type="ARBA" id="ARBA00023239"/>
    </source>
</evidence>
<keyword evidence="3" id="KW-0479">Metal-binding</keyword>
<comment type="similarity">
    <text evidence="1 12">Belongs to the Nth/MutY family.</text>
</comment>
<dbReference type="GO" id="GO:0051539">
    <property type="term" value="F:4 iron, 4 sulfur cluster binding"/>
    <property type="evidence" value="ECO:0007669"/>
    <property type="project" value="UniProtKB-KW"/>
</dbReference>
<evidence type="ECO:0000313" key="14">
    <source>
        <dbReference type="EMBL" id="MBB6428745.1"/>
    </source>
</evidence>
<keyword evidence="14" id="KW-0255">Endonuclease</keyword>
<dbReference type="HAMAP" id="MF_00942">
    <property type="entry name" value="Nth"/>
    <property type="match status" value="1"/>
</dbReference>
<comment type="catalytic activity">
    <reaction evidence="12">
        <text>2'-deoxyribonucleotide-(2'-deoxyribose 5'-phosphate)-2'-deoxyribonucleotide-DNA = a 3'-end 2'-deoxyribonucleotide-(2,3-dehydro-2,3-deoxyribose 5'-phosphate)-DNA + a 5'-end 5'-phospho-2'-deoxyribonucleoside-DNA + H(+)</text>
        <dbReference type="Rhea" id="RHEA:66592"/>
        <dbReference type="Rhea" id="RHEA-COMP:13180"/>
        <dbReference type="Rhea" id="RHEA-COMP:16897"/>
        <dbReference type="Rhea" id="RHEA-COMP:17067"/>
        <dbReference type="ChEBI" id="CHEBI:15378"/>
        <dbReference type="ChEBI" id="CHEBI:136412"/>
        <dbReference type="ChEBI" id="CHEBI:157695"/>
        <dbReference type="ChEBI" id="CHEBI:167181"/>
        <dbReference type="EC" id="4.2.99.18"/>
    </reaction>
</comment>
<name>A0A7X0LIY9_9BACT</name>
<dbReference type="GO" id="GO:0046872">
    <property type="term" value="F:metal ion binding"/>
    <property type="evidence" value="ECO:0007669"/>
    <property type="project" value="UniProtKB-KW"/>
</dbReference>
<dbReference type="Pfam" id="PF00730">
    <property type="entry name" value="HhH-GPD"/>
    <property type="match status" value="1"/>
</dbReference>
<keyword evidence="11 12" id="KW-0326">Glycosidase</keyword>
<dbReference type="Gene3D" id="1.10.1670.10">
    <property type="entry name" value="Helix-hairpin-Helix base-excision DNA repair enzymes (C-terminal)"/>
    <property type="match status" value="1"/>
</dbReference>
<accession>A0A7X0LIY9</accession>
<evidence type="ECO:0000256" key="5">
    <source>
        <dbReference type="ARBA" id="ARBA00022801"/>
    </source>
</evidence>
<comment type="caution">
    <text evidence="14">The sequence shown here is derived from an EMBL/GenBank/DDBJ whole genome shotgun (WGS) entry which is preliminary data.</text>
</comment>
<keyword evidence="7" id="KW-0411">Iron-sulfur</keyword>
<evidence type="ECO:0000256" key="12">
    <source>
        <dbReference type="HAMAP-Rule" id="MF_00942"/>
    </source>
</evidence>
<dbReference type="InterPro" id="IPR004035">
    <property type="entry name" value="Endouclease-III_FeS-bd_BS"/>
</dbReference>
<evidence type="ECO:0000256" key="1">
    <source>
        <dbReference type="ARBA" id="ARBA00008343"/>
    </source>
</evidence>
<keyword evidence="4 12" id="KW-0227">DNA damage</keyword>
<dbReference type="EC" id="4.2.99.18" evidence="12"/>
<dbReference type="SUPFAM" id="SSF48150">
    <property type="entry name" value="DNA-glycosylase"/>
    <property type="match status" value="1"/>
</dbReference>
<evidence type="ECO:0000256" key="7">
    <source>
        <dbReference type="ARBA" id="ARBA00023014"/>
    </source>
</evidence>
<evidence type="ECO:0000256" key="4">
    <source>
        <dbReference type="ARBA" id="ARBA00022763"/>
    </source>
</evidence>
<evidence type="ECO:0000256" key="3">
    <source>
        <dbReference type="ARBA" id="ARBA00022723"/>
    </source>
</evidence>
<dbReference type="EMBL" id="JACHGY010000001">
    <property type="protein sequence ID" value="MBB6428745.1"/>
    <property type="molecule type" value="Genomic_DNA"/>
</dbReference>
<evidence type="ECO:0000256" key="9">
    <source>
        <dbReference type="ARBA" id="ARBA00023204"/>
    </source>
</evidence>
<evidence type="ECO:0000256" key="2">
    <source>
        <dbReference type="ARBA" id="ARBA00022485"/>
    </source>
</evidence>
<dbReference type="GO" id="GO:0019104">
    <property type="term" value="F:DNA N-glycosylase activity"/>
    <property type="evidence" value="ECO:0007669"/>
    <property type="project" value="UniProtKB-UniRule"/>
</dbReference>
<keyword evidence="9 12" id="KW-0234">DNA repair</keyword>
<comment type="cofactor">
    <cofactor evidence="12">
        <name>[4Fe-4S] cluster</name>
        <dbReference type="ChEBI" id="CHEBI:49883"/>
    </cofactor>
    <text evidence="12">Binds 1 [4Fe-4S] cluster.</text>
</comment>
<evidence type="ECO:0000259" key="13">
    <source>
        <dbReference type="SMART" id="SM00478"/>
    </source>
</evidence>
<keyword evidence="2" id="KW-0004">4Fe-4S</keyword>
<dbReference type="Proteomes" id="UP000541810">
    <property type="component" value="Unassembled WGS sequence"/>
</dbReference>
<dbReference type="PANTHER" id="PTHR10359">
    <property type="entry name" value="A/G-SPECIFIC ADENINE GLYCOSYLASE/ENDONUCLEASE III"/>
    <property type="match status" value="1"/>
</dbReference>
<dbReference type="SMART" id="SM00478">
    <property type="entry name" value="ENDO3c"/>
    <property type="match status" value="1"/>
</dbReference>
<proteinExistence type="inferred from homology"/>
<dbReference type="RefSeq" id="WP_184676155.1">
    <property type="nucleotide sequence ID" value="NZ_JACHGY010000001.1"/>
</dbReference>
<organism evidence="14 15">
    <name type="scientific">Algisphaera agarilytica</name>
    <dbReference type="NCBI Taxonomy" id="1385975"/>
    <lineage>
        <taxon>Bacteria</taxon>
        <taxon>Pseudomonadati</taxon>
        <taxon>Planctomycetota</taxon>
        <taxon>Phycisphaerae</taxon>
        <taxon>Phycisphaerales</taxon>
        <taxon>Phycisphaeraceae</taxon>
        <taxon>Algisphaera</taxon>
    </lineage>
</organism>
<protein>
    <recommendedName>
        <fullName evidence="12">Endonuclease III</fullName>
        <ecNumber evidence="12">4.2.99.18</ecNumber>
    </recommendedName>
    <alternativeName>
        <fullName evidence="12">DNA-(apurinic or apyrimidinic site) lyase</fullName>
    </alternativeName>
</protein>
<keyword evidence="14" id="KW-0540">Nuclease</keyword>
<keyword evidence="5 12" id="KW-0378">Hydrolase</keyword>
<dbReference type="InterPro" id="IPR011257">
    <property type="entry name" value="DNA_glycosylase"/>
</dbReference>
<feature type="domain" description="HhH-GPD" evidence="13">
    <location>
        <begin position="47"/>
        <end position="197"/>
    </location>
</feature>
<comment type="function">
    <text evidence="12">DNA repair enzyme that has both DNA N-glycosylase activity and AP-lyase activity. The DNA N-glycosylase activity releases various damaged pyrimidines from DNA by cleaving the N-glycosidic bond, leaving an AP (apurinic/apyrimidinic) site. The AP-lyase activity cleaves the phosphodiester bond 3' to the AP site by a beta-elimination, leaving a 3'-terminal unsaturated sugar and a product with a terminal 5'-phosphate.</text>
</comment>
<dbReference type="AlphaFoldDB" id="A0A7X0LIY9"/>
<dbReference type="PIRSF" id="PIRSF001435">
    <property type="entry name" value="Nth"/>
    <property type="match status" value="1"/>
</dbReference>
<dbReference type="SMART" id="SM00525">
    <property type="entry name" value="FES"/>
    <property type="match status" value="1"/>
</dbReference>
<dbReference type="InterPro" id="IPR003651">
    <property type="entry name" value="Endonuclease3_FeS-loop_motif"/>
</dbReference>
<dbReference type="GO" id="GO:0003677">
    <property type="term" value="F:DNA binding"/>
    <property type="evidence" value="ECO:0007669"/>
    <property type="project" value="UniProtKB-UniRule"/>
</dbReference>
<evidence type="ECO:0000256" key="8">
    <source>
        <dbReference type="ARBA" id="ARBA00023125"/>
    </source>
</evidence>
<dbReference type="PROSITE" id="PS00764">
    <property type="entry name" value="ENDONUCLEASE_III_1"/>
    <property type="match status" value="1"/>
</dbReference>
<dbReference type="PANTHER" id="PTHR10359:SF18">
    <property type="entry name" value="ENDONUCLEASE III"/>
    <property type="match status" value="1"/>
</dbReference>
<evidence type="ECO:0000256" key="6">
    <source>
        <dbReference type="ARBA" id="ARBA00023004"/>
    </source>
</evidence>